<sequence>MLGPRLAYWPSANSIKKRGNPAHSSMVT</sequence>
<protein>
    <submittedName>
        <fullName evidence="1">Uncharacterized protein</fullName>
    </submittedName>
</protein>
<keyword evidence="2" id="KW-1185">Reference proteome</keyword>
<evidence type="ECO:0000313" key="2">
    <source>
        <dbReference type="Proteomes" id="UP000324222"/>
    </source>
</evidence>
<dbReference type="EMBL" id="VSRR010005606">
    <property type="protein sequence ID" value="MPC42896.1"/>
    <property type="molecule type" value="Genomic_DNA"/>
</dbReference>
<proteinExistence type="predicted"/>
<name>A0A5B7FC68_PORTR</name>
<dbReference type="AlphaFoldDB" id="A0A5B7FC68"/>
<dbReference type="Proteomes" id="UP000324222">
    <property type="component" value="Unassembled WGS sequence"/>
</dbReference>
<evidence type="ECO:0000313" key="1">
    <source>
        <dbReference type="EMBL" id="MPC42896.1"/>
    </source>
</evidence>
<accession>A0A5B7FC68</accession>
<comment type="caution">
    <text evidence="1">The sequence shown here is derived from an EMBL/GenBank/DDBJ whole genome shotgun (WGS) entry which is preliminary data.</text>
</comment>
<reference evidence="1 2" key="1">
    <citation type="submission" date="2019-05" db="EMBL/GenBank/DDBJ databases">
        <title>Another draft genome of Portunus trituberculatus and its Hox gene families provides insights of decapod evolution.</title>
        <authorList>
            <person name="Jeong J.-H."/>
            <person name="Song I."/>
            <person name="Kim S."/>
            <person name="Choi T."/>
            <person name="Kim D."/>
            <person name="Ryu S."/>
            <person name="Kim W."/>
        </authorList>
    </citation>
    <scope>NUCLEOTIDE SEQUENCE [LARGE SCALE GENOMIC DNA]</scope>
    <source>
        <tissue evidence="1">Muscle</tissue>
    </source>
</reference>
<gene>
    <name evidence="1" type="ORF">E2C01_036527</name>
</gene>
<organism evidence="1 2">
    <name type="scientific">Portunus trituberculatus</name>
    <name type="common">Swimming crab</name>
    <name type="synonym">Neptunus trituberculatus</name>
    <dbReference type="NCBI Taxonomy" id="210409"/>
    <lineage>
        <taxon>Eukaryota</taxon>
        <taxon>Metazoa</taxon>
        <taxon>Ecdysozoa</taxon>
        <taxon>Arthropoda</taxon>
        <taxon>Crustacea</taxon>
        <taxon>Multicrustacea</taxon>
        <taxon>Malacostraca</taxon>
        <taxon>Eumalacostraca</taxon>
        <taxon>Eucarida</taxon>
        <taxon>Decapoda</taxon>
        <taxon>Pleocyemata</taxon>
        <taxon>Brachyura</taxon>
        <taxon>Eubrachyura</taxon>
        <taxon>Portunoidea</taxon>
        <taxon>Portunidae</taxon>
        <taxon>Portuninae</taxon>
        <taxon>Portunus</taxon>
    </lineage>
</organism>